<evidence type="ECO:0000313" key="5">
    <source>
        <dbReference type="Proteomes" id="UP000072605"/>
    </source>
</evidence>
<accession>A0A0V8GGZ8</accession>
<dbReference type="OrthoDB" id="2351530at2"/>
<reference evidence="2 5" key="2">
    <citation type="journal article" date="2016" name="Front. Microbiol.">
        <title>Genomic Resource of Rice Seed Associated Bacteria.</title>
        <authorList>
            <person name="Midha S."/>
            <person name="Bansal K."/>
            <person name="Sharma S."/>
            <person name="Kumar N."/>
            <person name="Patil P.P."/>
            <person name="Chaudhry V."/>
            <person name="Patil P.B."/>
        </authorList>
    </citation>
    <scope>NUCLEOTIDE SEQUENCE [LARGE SCALE GENOMIC DNA]</scope>
    <source>
        <strain evidence="2 5">RSA11</strain>
    </source>
</reference>
<reference evidence="3 6" key="3">
    <citation type="submission" date="2023-12" db="EMBL/GenBank/DDBJ databases">
        <authorList>
            <person name="Easwaran N."/>
            <person name="Lazarus H.P.S."/>
        </authorList>
    </citation>
    <scope>NUCLEOTIDE SEQUENCE [LARGE SCALE GENOMIC DNA]</scope>
    <source>
        <strain evidence="3 6">VIT-2023</strain>
    </source>
</reference>
<evidence type="ECO:0000313" key="2">
    <source>
        <dbReference type="EMBL" id="KTR28756.1"/>
    </source>
</evidence>
<evidence type="ECO:0000313" key="4">
    <source>
        <dbReference type="Proteomes" id="UP000053797"/>
    </source>
</evidence>
<dbReference type="Proteomes" id="UP000053797">
    <property type="component" value="Unassembled WGS sequence"/>
</dbReference>
<dbReference type="GeneID" id="90836419"/>
<gene>
    <name evidence="1" type="ORF">AS033_09305</name>
    <name evidence="2" type="ORF">RSA11_00030</name>
    <name evidence="3" type="ORF">SZL87_10370</name>
</gene>
<evidence type="ECO:0000313" key="3">
    <source>
        <dbReference type="EMBL" id="MEI4462831.1"/>
    </source>
</evidence>
<evidence type="ECO:0000313" key="6">
    <source>
        <dbReference type="Proteomes" id="UP001387110"/>
    </source>
</evidence>
<evidence type="ECO:0000313" key="1">
    <source>
        <dbReference type="EMBL" id="KSU49552.1"/>
    </source>
</evidence>
<protein>
    <submittedName>
        <fullName evidence="1">Uncharacterized protein</fullName>
    </submittedName>
</protein>
<dbReference type="Proteomes" id="UP000072605">
    <property type="component" value="Unassembled WGS sequence"/>
</dbReference>
<sequence length="230" mass="26891">MTQPQPEWIQELFETVDQGEIKNAPKLLYMALTLEPNYFTKAVSRFNQRLEVEPLTDVSELLTVYRQFFLSANPSEEYWSLAWNELIQTLQHMIDRPEAQQLLKEHVDLLDWWSSESLLSLPSWLTILDVAERIDALDQFSSYLPDIFESYALETAKDEPFARLAWYALASNQQALLAPYRDRIEAGSSKEIQSLRQADLLDQIETTRVVMLKSKDNEPIELTFDRKWTL</sequence>
<reference evidence="1 4" key="1">
    <citation type="journal article" date="2015" name="Int. J. Syst. Evol. Microbiol.">
        <title>Exiguobacterium enclense sp. nov., isolated from sediment.</title>
        <authorList>
            <person name="Dastager S.G."/>
            <person name="Mawlankar R."/>
            <person name="Sonalkar V.V."/>
            <person name="Thorat M.N."/>
            <person name="Mual P."/>
            <person name="Verma A."/>
            <person name="Krishnamurthi S."/>
            <person name="Tang S.K."/>
            <person name="Li W.J."/>
        </authorList>
    </citation>
    <scope>NUCLEOTIDE SEQUENCE [LARGE SCALE GENOMIC DNA]</scope>
    <source>
        <strain evidence="1 4">NIO-1109</strain>
    </source>
</reference>
<keyword evidence="6" id="KW-1185">Reference proteome</keyword>
<dbReference type="Proteomes" id="UP001387110">
    <property type="component" value="Unassembled WGS sequence"/>
</dbReference>
<proteinExistence type="predicted"/>
<name>A0A0V8GGZ8_9BACL</name>
<dbReference type="EMBL" id="LNQL01000002">
    <property type="protein sequence ID" value="KSU49552.1"/>
    <property type="molecule type" value="Genomic_DNA"/>
</dbReference>
<organism evidence="1 4">
    <name type="scientific">Exiguobacterium indicum</name>
    <dbReference type="NCBI Taxonomy" id="296995"/>
    <lineage>
        <taxon>Bacteria</taxon>
        <taxon>Bacillati</taxon>
        <taxon>Bacillota</taxon>
        <taxon>Bacilli</taxon>
        <taxon>Bacillales</taxon>
        <taxon>Bacillales Family XII. Incertae Sedis</taxon>
        <taxon>Exiguobacterium</taxon>
    </lineage>
</organism>
<comment type="caution">
    <text evidence="1">The sequence shown here is derived from an EMBL/GenBank/DDBJ whole genome shotgun (WGS) entry which is preliminary data.</text>
</comment>
<dbReference type="EMBL" id="LDQV01000001">
    <property type="protein sequence ID" value="KTR28756.1"/>
    <property type="molecule type" value="Genomic_DNA"/>
</dbReference>
<dbReference type="AlphaFoldDB" id="A0A0V8GGZ8"/>
<dbReference type="RefSeq" id="WP_023467921.1">
    <property type="nucleotide sequence ID" value="NZ_FMYN01000002.1"/>
</dbReference>
<dbReference type="EMBL" id="JBAWKY010000002">
    <property type="protein sequence ID" value="MEI4462831.1"/>
    <property type="molecule type" value="Genomic_DNA"/>
</dbReference>